<reference evidence="2 3" key="1">
    <citation type="submission" date="2023-08" db="EMBL/GenBank/DDBJ databases">
        <title>Black Yeasts Isolated from many extreme environments.</title>
        <authorList>
            <person name="Coleine C."/>
            <person name="Stajich J.E."/>
            <person name="Selbmann L."/>
        </authorList>
    </citation>
    <scope>NUCLEOTIDE SEQUENCE [LARGE SCALE GENOMIC DNA]</scope>
    <source>
        <strain evidence="2 3">CCFEE 5792</strain>
    </source>
</reference>
<accession>A0AAV9NFV2</accession>
<dbReference type="Pfam" id="PF14622">
    <property type="entry name" value="Ribonucleas_3_3"/>
    <property type="match status" value="1"/>
</dbReference>
<dbReference type="InterPro" id="IPR000999">
    <property type="entry name" value="RNase_III_dom"/>
</dbReference>
<dbReference type="SUPFAM" id="SSF69065">
    <property type="entry name" value="RNase III domain-like"/>
    <property type="match status" value="1"/>
</dbReference>
<dbReference type="PANTHER" id="PTHR28160:SF1">
    <property type="entry name" value="LARGE RIBOSOMAL SUBUNIT PROTEIN ML57"/>
    <property type="match status" value="1"/>
</dbReference>
<evidence type="ECO:0000259" key="1">
    <source>
        <dbReference type="Pfam" id="PF14622"/>
    </source>
</evidence>
<protein>
    <recommendedName>
        <fullName evidence="1">RNase III domain-containing protein</fullName>
    </recommendedName>
</protein>
<comment type="caution">
    <text evidence="2">The sequence shown here is derived from an EMBL/GenBank/DDBJ whole genome shotgun (WGS) entry which is preliminary data.</text>
</comment>
<proteinExistence type="predicted"/>
<dbReference type="RefSeq" id="XP_064708384.1">
    <property type="nucleotide sequence ID" value="XM_064855724.1"/>
</dbReference>
<keyword evidence="3" id="KW-1185">Reference proteome</keyword>
<sequence length="211" mass="23650">MKAPYRASPPKNNHVRVLICNSDPKKLDEVYVRFLGRGGDKLLSEESKWLAVTAKSFDHGRRGFNDRLAFFGKRIVELQCSLGLLNARDSSKHHLKDHPSSHGREPFSHPATDAIEVLSGGARHWFTHHKQLSTIAQRNGFPEVVRWHPKYQDNLEASGSDLVYSQALMAVIGALALEQGSAVANRIAREKILFPLGLKEATNEKLEVPQR</sequence>
<dbReference type="AlphaFoldDB" id="A0AAV9NFV2"/>
<dbReference type="PANTHER" id="PTHR28160">
    <property type="entry name" value="54S RIBOSOMAL PROTEIN L15, MITOCHONDRIAL"/>
    <property type="match status" value="1"/>
</dbReference>
<name>A0AAV9NFV2_9EURO</name>
<evidence type="ECO:0000313" key="3">
    <source>
        <dbReference type="Proteomes" id="UP001358417"/>
    </source>
</evidence>
<gene>
    <name evidence="2" type="ORF">LTR84_012200</name>
</gene>
<dbReference type="GO" id="GO:0032543">
    <property type="term" value="P:mitochondrial translation"/>
    <property type="evidence" value="ECO:0007669"/>
    <property type="project" value="InterPro"/>
</dbReference>
<dbReference type="GeneID" id="89980347"/>
<dbReference type="Gene3D" id="1.10.1520.10">
    <property type="entry name" value="Ribonuclease III domain"/>
    <property type="match status" value="1"/>
</dbReference>
<dbReference type="InterPro" id="IPR036389">
    <property type="entry name" value="RNase_III_sf"/>
</dbReference>
<feature type="domain" description="RNase III" evidence="1">
    <location>
        <begin position="48"/>
        <end position="194"/>
    </location>
</feature>
<dbReference type="Proteomes" id="UP001358417">
    <property type="component" value="Unassembled WGS sequence"/>
</dbReference>
<dbReference type="EMBL" id="JAVRRD010000007">
    <property type="protein sequence ID" value="KAK5056668.1"/>
    <property type="molecule type" value="Genomic_DNA"/>
</dbReference>
<organism evidence="2 3">
    <name type="scientific">Exophiala bonariae</name>
    <dbReference type="NCBI Taxonomy" id="1690606"/>
    <lineage>
        <taxon>Eukaryota</taxon>
        <taxon>Fungi</taxon>
        <taxon>Dikarya</taxon>
        <taxon>Ascomycota</taxon>
        <taxon>Pezizomycotina</taxon>
        <taxon>Eurotiomycetes</taxon>
        <taxon>Chaetothyriomycetidae</taxon>
        <taxon>Chaetothyriales</taxon>
        <taxon>Herpotrichiellaceae</taxon>
        <taxon>Exophiala</taxon>
    </lineage>
</organism>
<evidence type="ECO:0000313" key="2">
    <source>
        <dbReference type="EMBL" id="KAK5056668.1"/>
    </source>
</evidence>
<dbReference type="GO" id="GO:0003735">
    <property type="term" value="F:structural constituent of ribosome"/>
    <property type="evidence" value="ECO:0007669"/>
    <property type="project" value="InterPro"/>
</dbReference>
<dbReference type="GO" id="GO:0004525">
    <property type="term" value="F:ribonuclease III activity"/>
    <property type="evidence" value="ECO:0007669"/>
    <property type="project" value="InterPro"/>
</dbReference>
<dbReference type="InterPro" id="IPR040030">
    <property type="entry name" value="Ribosomal_mL57"/>
</dbReference>
<dbReference type="FunFam" id="1.10.1520.10:FF:000018">
    <property type="entry name" value="RNase III domain protein"/>
    <property type="match status" value="1"/>
</dbReference>
<dbReference type="GO" id="GO:0006396">
    <property type="term" value="P:RNA processing"/>
    <property type="evidence" value="ECO:0007669"/>
    <property type="project" value="InterPro"/>
</dbReference>
<dbReference type="GO" id="GO:0005762">
    <property type="term" value="C:mitochondrial large ribosomal subunit"/>
    <property type="evidence" value="ECO:0007669"/>
    <property type="project" value="InterPro"/>
</dbReference>